<dbReference type="STRING" id="327939.BIW53_00020"/>
<dbReference type="GO" id="GO:0008757">
    <property type="term" value="F:S-adenosylmethionine-dependent methyltransferase activity"/>
    <property type="evidence" value="ECO:0007669"/>
    <property type="project" value="InterPro"/>
</dbReference>
<comment type="caution">
    <text evidence="2">The sequence shown here is derived from an EMBL/GenBank/DDBJ whole genome shotgun (WGS) entry which is preliminary data.</text>
</comment>
<dbReference type="EMBL" id="MNAN01000002">
    <property type="protein sequence ID" value="OHU98143.1"/>
    <property type="molecule type" value="Genomic_DNA"/>
</dbReference>
<dbReference type="RefSeq" id="WP_070989413.1">
    <property type="nucleotide sequence ID" value="NZ_CBCSHD010000002.1"/>
</dbReference>
<feature type="domain" description="Methyltransferase type 11" evidence="1">
    <location>
        <begin position="53"/>
        <end position="127"/>
    </location>
</feature>
<dbReference type="AlphaFoldDB" id="A0A1S1NEK7"/>
<keyword evidence="3" id="KW-1185">Reference proteome</keyword>
<protein>
    <recommendedName>
        <fullName evidence="1">Methyltransferase type 11 domain-containing protein</fullName>
    </recommendedName>
</protein>
<proteinExistence type="predicted"/>
<evidence type="ECO:0000313" key="3">
    <source>
        <dbReference type="Proteomes" id="UP000180253"/>
    </source>
</evidence>
<dbReference type="Gene3D" id="3.40.50.150">
    <property type="entry name" value="Vaccinia Virus protein VP39"/>
    <property type="match status" value="1"/>
</dbReference>
<name>A0A1S1NEK7_9GAMM</name>
<dbReference type="Pfam" id="PF08241">
    <property type="entry name" value="Methyltransf_11"/>
    <property type="match status" value="1"/>
</dbReference>
<dbReference type="InterPro" id="IPR013216">
    <property type="entry name" value="Methyltransf_11"/>
</dbReference>
<evidence type="ECO:0000313" key="2">
    <source>
        <dbReference type="EMBL" id="OHU98143.1"/>
    </source>
</evidence>
<evidence type="ECO:0000259" key="1">
    <source>
        <dbReference type="Pfam" id="PF08241"/>
    </source>
</evidence>
<dbReference type="OrthoDB" id="264333at2"/>
<dbReference type="CDD" id="cd02440">
    <property type="entry name" value="AdoMet_MTases"/>
    <property type="match status" value="1"/>
</dbReference>
<accession>A0A1S1NEK7</accession>
<reference evidence="2 3" key="1">
    <citation type="submission" date="2016-10" db="EMBL/GenBank/DDBJ databases">
        <title>Pseudoalteromonas amylolytica sp. nov., isolated from the surface seawater.</title>
        <authorList>
            <person name="Wu Y.-H."/>
            <person name="Cheng H."/>
            <person name="Jin X.-B."/>
            <person name="Wang C.-S."/>
            <person name="Xu X.-W."/>
        </authorList>
    </citation>
    <scope>NUCLEOTIDE SEQUENCE [LARGE SCALE GENOMIC DNA]</scope>
    <source>
        <strain evidence="2 3">JCM 12483</strain>
    </source>
</reference>
<organism evidence="2 3">
    <name type="scientific">Pseudoalteromonas byunsanensis</name>
    <dbReference type="NCBI Taxonomy" id="327939"/>
    <lineage>
        <taxon>Bacteria</taxon>
        <taxon>Pseudomonadati</taxon>
        <taxon>Pseudomonadota</taxon>
        <taxon>Gammaproteobacteria</taxon>
        <taxon>Alteromonadales</taxon>
        <taxon>Pseudoalteromonadaceae</taxon>
        <taxon>Pseudoalteromonas</taxon>
    </lineage>
</organism>
<sequence>MYNTSTHGKTLYDDWLNLCDSVIPPPLSVRSNSYRRWLSKVISVLADKNDKVLSIGSGIGAAEKYFKEKSINITASDIHPRSLEICRSKGLETISLDIRSYNSGDLHYDVIYADGVLGHIWEDENSGSKIWENLKSLSRSGFLLLSNDISDDENINLTVTGMPDERFFRPPGGWFSNDAEKHGLKLIFSRLLAYKRRGKKRYREVIVLSANS</sequence>
<dbReference type="Proteomes" id="UP000180253">
    <property type="component" value="Unassembled WGS sequence"/>
</dbReference>
<gene>
    <name evidence="2" type="ORF">BIW53_00020</name>
</gene>
<dbReference type="SUPFAM" id="SSF53335">
    <property type="entry name" value="S-adenosyl-L-methionine-dependent methyltransferases"/>
    <property type="match status" value="1"/>
</dbReference>
<dbReference type="InterPro" id="IPR029063">
    <property type="entry name" value="SAM-dependent_MTases_sf"/>
</dbReference>